<sequence>MKENRTWYLFSYKVPPEPSTLRVRIWRNLKALGVLYIQQSVCIVPKTLEVEQKLAKIKMLIDDHAGEAFIIEIKKFAHYSECELIELFHVQRTSEYNELLENCRLFLQELKNKEASHDLNIEESEIKLNRLKRCYRKMMKKDYFKHSLLRDAKGCLQKCEEQLTVYIEMMYESKGATYTS</sequence>
<dbReference type="InterPro" id="IPR046858">
    <property type="entry name" value="ChrB_N"/>
</dbReference>
<protein>
    <recommendedName>
        <fullName evidence="2">ChrB N-terminal domain-containing protein</fullName>
    </recommendedName>
</protein>
<dbReference type="EMBL" id="AKKV01000024">
    <property type="protein sequence ID" value="EIT85987.1"/>
    <property type="molecule type" value="Genomic_DNA"/>
</dbReference>
<accession>I8AJN8</accession>
<dbReference type="AlphaFoldDB" id="I8AJN8"/>
<feature type="domain" description="ChrB N-terminal" evidence="2">
    <location>
        <begin position="22"/>
        <end position="174"/>
    </location>
</feature>
<dbReference type="PATRIC" id="fig|1196324.3.peg.1870"/>
<evidence type="ECO:0000313" key="3">
    <source>
        <dbReference type="EMBL" id="EIT85987.1"/>
    </source>
</evidence>
<reference evidence="3 4" key="1">
    <citation type="journal article" date="2012" name="J. Bacteriol.">
        <title>Genome of Bacillus macauensis ZFHKF-1, a Long-Chain-Forming Bacterium.</title>
        <authorList>
            <person name="Cai L."/>
            <person name="Zhang T."/>
        </authorList>
    </citation>
    <scope>NUCLEOTIDE SEQUENCE [LARGE SCALE GENOMIC DNA]</scope>
    <source>
        <strain evidence="3 4">ZFHKF-1</strain>
    </source>
</reference>
<gene>
    <name evidence="3" type="ORF">A374_09129</name>
</gene>
<dbReference type="eggNOG" id="COG4275">
    <property type="taxonomic scope" value="Bacteria"/>
</dbReference>
<comment type="caution">
    <text evidence="3">The sequence shown here is derived from an EMBL/GenBank/DDBJ whole genome shotgun (WGS) entry which is preliminary data.</text>
</comment>
<keyword evidence="1" id="KW-0175">Coiled coil</keyword>
<dbReference type="Pfam" id="PF20229">
    <property type="entry name" value="ChrB_N"/>
    <property type="match status" value="1"/>
</dbReference>
<name>I8AJN8_9BACL</name>
<proteinExistence type="predicted"/>
<feature type="coiled-coil region" evidence="1">
    <location>
        <begin position="107"/>
        <end position="141"/>
    </location>
</feature>
<dbReference type="RefSeq" id="WP_007201919.1">
    <property type="nucleotide sequence ID" value="NZ_AKKV01000024.1"/>
</dbReference>
<organism evidence="3 4">
    <name type="scientific">Fictibacillus macauensis ZFHKF-1</name>
    <dbReference type="NCBI Taxonomy" id="1196324"/>
    <lineage>
        <taxon>Bacteria</taxon>
        <taxon>Bacillati</taxon>
        <taxon>Bacillota</taxon>
        <taxon>Bacilli</taxon>
        <taxon>Bacillales</taxon>
        <taxon>Fictibacillaceae</taxon>
        <taxon>Fictibacillus</taxon>
    </lineage>
</organism>
<evidence type="ECO:0000256" key="1">
    <source>
        <dbReference type="SAM" id="Coils"/>
    </source>
</evidence>
<keyword evidence="4" id="KW-1185">Reference proteome</keyword>
<dbReference type="Proteomes" id="UP000004080">
    <property type="component" value="Unassembled WGS sequence"/>
</dbReference>
<dbReference type="STRING" id="1196324.A374_09129"/>
<evidence type="ECO:0000313" key="4">
    <source>
        <dbReference type="Proteomes" id="UP000004080"/>
    </source>
</evidence>
<dbReference type="OrthoDB" id="9784302at2"/>
<evidence type="ECO:0000259" key="2">
    <source>
        <dbReference type="Pfam" id="PF20229"/>
    </source>
</evidence>